<feature type="compositionally biased region" description="Basic and acidic residues" evidence="1">
    <location>
        <begin position="41"/>
        <end position="51"/>
    </location>
</feature>
<name>A0AA97PAH3_PYRO3</name>
<feature type="region of interest" description="Disordered" evidence="1">
    <location>
        <begin position="25"/>
        <end position="65"/>
    </location>
</feature>
<dbReference type="AlphaFoldDB" id="A0AA97PAH3"/>
<accession>A0AA97PAH3</accession>
<feature type="region of interest" description="Disordered" evidence="1">
    <location>
        <begin position="88"/>
        <end position="117"/>
    </location>
</feature>
<evidence type="ECO:0000313" key="2">
    <source>
        <dbReference type="EMBL" id="ELQ45110.1"/>
    </source>
</evidence>
<dbReference type="Proteomes" id="UP000011086">
    <property type="component" value="Unassembled WGS sequence"/>
</dbReference>
<organism evidence="2">
    <name type="scientific">Pyricularia oryzae (strain Y34)</name>
    <name type="common">Rice blast fungus</name>
    <name type="synonym">Magnaporthe oryzae</name>
    <dbReference type="NCBI Taxonomy" id="1143189"/>
    <lineage>
        <taxon>Eukaryota</taxon>
        <taxon>Fungi</taxon>
        <taxon>Dikarya</taxon>
        <taxon>Ascomycota</taxon>
        <taxon>Pezizomycotina</taxon>
        <taxon>Sordariomycetes</taxon>
        <taxon>Sordariomycetidae</taxon>
        <taxon>Magnaporthales</taxon>
        <taxon>Pyriculariaceae</taxon>
        <taxon>Pyricularia</taxon>
    </lineage>
</organism>
<evidence type="ECO:0000256" key="1">
    <source>
        <dbReference type="SAM" id="MobiDB-lite"/>
    </source>
</evidence>
<dbReference type="EMBL" id="JH792989">
    <property type="protein sequence ID" value="ELQ45110.1"/>
    <property type="molecule type" value="Genomic_DNA"/>
</dbReference>
<feature type="compositionally biased region" description="Basic and acidic residues" evidence="1">
    <location>
        <begin position="100"/>
        <end position="117"/>
    </location>
</feature>
<gene>
    <name evidence="2" type="ORF">OOU_Y34scaffold00016g2</name>
</gene>
<sequence>MTTSEGKYADKTDEKLPIRPILKKEGTNRVRFDPGAQTRALPREISTEQGKRNAHVGRGNYNKQKDDGYRQYEWERAFTKEDSYRERVDSRHKSVAYGSSRERNRDRDGVRPSTERRLTSLRKYHGFRRTDGKYTSPKHEIEVFVTGRTTDYRIQIVVEYEDLSKHLNLFFGRSTAHIRAQLSNKINPLHQYTLANGPYMLWLGRWRIRGAPTFRTK</sequence>
<protein>
    <submittedName>
        <fullName evidence="2">Uncharacterized protein</fullName>
    </submittedName>
</protein>
<proteinExistence type="predicted"/>
<reference evidence="2" key="1">
    <citation type="journal article" date="2012" name="PLoS Genet.">
        <title>Comparative analysis of the genomes of two field isolates of the rice blast fungus Magnaporthe oryzae.</title>
        <authorList>
            <person name="Xue M."/>
            <person name="Yang J."/>
            <person name="Li Z."/>
            <person name="Hu S."/>
            <person name="Yao N."/>
            <person name="Dean R.A."/>
            <person name="Zhao W."/>
            <person name="Shen M."/>
            <person name="Zhang H."/>
            <person name="Li C."/>
            <person name="Liu L."/>
            <person name="Cao L."/>
            <person name="Xu X."/>
            <person name="Xing Y."/>
            <person name="Hsiang T."/>
            <person name="Zhang Z."/>
            <person name="Xu J.R."/>
            <person name="Peng Y.L."/>
        </authorList>
    </citation>
    <scope>NUCLEOTIDE SEQUENCE</scope>
    <source>
        <strain evidence="2">Y34</strain>
    </source>
</reference>